<evidence type="ECO:0000259" key="6">
    <source>
        <dbReference type="Pfam" id="PF07980"/>
    </source>
</evidence>
<dbReference type="InterPro" id="IPR033985">
    <property type="entry name" value="SusD-like_N"/>
</dbReference>
<evidence type="ECO:0000256" key="1">
    <source>
        <dbReference type="ARBA" id="ARBA00004442"/>
    </source>
</evidence>
<comment type="subcellular location">
    <subcellularLocation>
        <location evidence="1">Cell outer membrane</location>
    </subcellularLocation>
</comment>
<feature type="domain" description="RagB/SusD" evidence="6">
    <location>
        <begin position="323"/>
        <end position="464"/>
    </location>
</feature>
<dbReference type="Pfam" id="PF07980">
    <property type="entry name" value="SusD_RagB"/>
    <property type="match status" value="1"/>
</dbReference>
<dbReference type="CDD" id="cd08977">
    <property type="entry name" value="SusD"/>
    <property type="match status" value="1"/>
</dbReference>
<keyword evidence="4" id="KW-0472">Membrane</keyword>
<dbReference type="InterPro" id="IPR011990">
    <property type="entry name" value="TPR-like_helical_dom_sf"/>
</dbReference>
<dbReference type="EMBL" id="LT629740">
    <property type="protein sequence ID" value="SDT25239.1"/>
    <property type="molecule type" value="Genomic_DNA"/>
</dbReference>
<evidence type="ECO:0000259" key="7">
    <source>
        <dbReference type="Pfam" id="PF14322"/>
    </source>
</evidence>
<evidence type="ECO:0000256" key="4">
    <source>
        <dbReference type="ARBA" id="ARBA00023136"/>
    </source>
</evidence>
<dbReference type="STRING" id="652787.SAMN05216490_2860"/>
<dbReference type="RefSeq" id="WP_091373990.1">
    <property type="nucleotide sequence ID" value="NZ_LT629740.1"/>
</dbReference>
<dbReference type="AlphaFoldDB" id="A0A1H1YV92"/>
<gene>
    <name evidence="8" type="ORF">SAMN05216490_2860</name>
</gene>
<evidence type="ECO:0000256" key="3">
    <source>
        <dbReference type="ARBA" id="ARBA00022729"/>
    </source>
</evidence>
<organism evidence="8 9">
    <name type="scientific">Mucilaginibacter mallensis</name>
    <dbReference type="NCBI Taxonomy" id="652787"/>
    <lineage>
        <taxon>Bacteria</taxon>
        <taxon>Pseudomonadati</taxon>
        <taxon>Bacteroidota</taxon>
        <taxon>Sphingobacteriia</taxon>
        <taxon>Sphingobacteriales</taxon>
        <taxon>Sphingobacteriaceae</taxon>
        <taxon>Mucilaginibacter</taxon>
    </lineage>
</organism>
<evidence type="ECO:0000313" key="9">
    <source>
        <dbReference type="Proteomes" id="UP000199679"/>
    </source>
</evidence>
<reference evidence="8 9" key="1">
    <citation type="submission" date="2016-10" db="EMBL/GenBank/DDBJ databases">
        <authorList>
            <person name="de Groot N.N."/>
        </authorList>
    </citation>
    <scope>NUCLEOTIDE SEQUENCE [LARGE SCALE GENOMIC DNA]</scope>
    <source>
        <strain evidence="8 9">MP1X4</strain>
    </source>
</reference>
<dbReference type="InterPro" id="IPR012944">
    <property type="entry name" value="SusD_RagB_dom"/>
</dbReference>
<keyword evidence="9" id="KW-1185">Reference proteome</keyword>
<keyword evidence="5" id="KW-0998">Cell outer membrane</keyword>
<dbReference type="Gene3D" id="1.25.40.390">
    <property type="match status" value="1"/>
</dbReference>
<dbReference type="OrthoDB" id="621570at2"/>
<dbReference type="PROSITE" id="PS51257">
    <property type="entry name" value="PROKAR_LIPOPROTEIN"/>
    <property type="match status" value="1"/>
</dbReference>
<accession>A0A1H1YV92</accession>
<dbReference type="Pfam" id="PF14322">
    <property type="entry name" value="SusD-like_3"/>
    <property type="match status" value="1"/>
</dbReference>
<comment type="similarity">
    <text evidence="2">Belongs to the SusD family.</text>
</comment>
<dbReference type="GO" id="GO:0009279">
    <property type="term" value="C:cell outer membrane"/>
    <property type="evidence" value="ECO:0007669"/>
    <property type="project" value="UniProtKB-SubCell"/>
</dbReference>
<protein>
    <submittedName>
        <fullName evidence="8">RagB/SusD domain-containing protein</fullName>
    </submittedName>
</protein>
<dbReference type="Gene3D" id="1.25.40.900">
    <property type="match status" value="1"/>
</dbReference>
<evidence type="ECO:0000256" key="5">
    <source>
        <dbReference type="ARBA" id="ARBA00023237"/>
    </source>
</evidence>
<sequence>MKKLIYIAAFSFIAVSLLIMSSCAKLNQISPTAVQASQLFKDSTGLSSAITGMYSTLEVQDYYGANYPMMCDLNSDNGVAGGYNNTSLNEFGAYSVTSSNIFIQNTYVAIYKTIAAANAIIAGESTVKGASQSYLDAVKGQALTLRAMGHFDLLRAFGYHWDLTSSYGIPVVTTVQTSTSVVPRSTVAATYTAIINDLLQAANLLKTSTDRNPNYVNPAIVNALLARVYLYKKDYTDAAKYATLVINDGAFTLLDKNNFTEIYTSKNSKESVFELPFDQQNQSEYNATTYARPDAASTEVLFILNPDLQTFFQNRPGDLRYNLVDTTNPNGYLRTLKYSSDIKQKDNSAYVIRIAEMYMIRAEALGRAKGLADVNMIRTNRGLAALTAADVPDNDTYAQVVADEDRAEFNFEGHRYFDLARLGQVVNVLQPLTSTTITITNSCFPIPLREISATNGVVIQNPGY</sequence>
<dbReference type="SUPFAM" id="SSF48452">
    <property type="entry name" value="TPR-like"/>
    <property type="match status" value="1"/>
</dbReference>
<dbReference type="Gene3D" id="2.20.20.130">
    <property type="match status" value="1"/>
</dbReference>
<name>A0A1H1YV92_MUCMA</name>
<evidence type="ECO:0000256" key="2">
    <source>
        <dbReference type="ARBA" id="ARBA00006275"/>
    </source>
</evidence>
<dbReference type="Proteomes" id="UP000199679">
    <property type="component" value="Chromosome I"/>
</dbReference>
<feature type="domain" description="SusD-like N-terminal" evidence="7">
    <location>
        <begin position="43"/>
        <end position="230"/>
    </location>
</feature>
<keyword evidence="3" id="KW-0732">Signal</keyword>
<proteinExistence type="inferred from homology"/>
<evidence type="ECO:0000313" key="8">
    <source>
        <dbReference type="EMBL" id="SDT25239.1"/>
    </source>
</evidence>